<organism evidence="2 3">
    <name type="scientific">Stylosanthes scabra</name>
    <dbReference type="NCBI Taxonomy" id="79078"/>
    <lineage>
        <taxon>Eukaryota</taxon>
        <taxon>Viridiplantae</taxon>
        <taxon>Streptophyta</taxon>
        <taxon>Embryophyta</taxon>
        <taxon>Tracheophyta</taxon>
        <taxon>Spermatophyta</taxon>
        <taxon>Magnoliopsida</taxon>
        <taxon>eudicotyledons</taxon>
        <taxon>Gunneridae</taxon>
        <taxon>Pentapetalae</taxon>
        <taxon>rosids</taxon>
        <taxon>fabids</taxon>
        <taxon>Fabales</taxon>
        <taxon>Fabaceae</taxon>
        <taxon>Papilionoideae</taxon>
        <taxon>50 kb inversion clade</taxon>
        <taxon>dalbergioids sensu lato</taxon>
        <taxon>Dalbergieae</taxon>
        <taxon>Pterocarpus clade</taxon>
        <taxon>Stylosanthes</taxon>
    </lineage>
</organism>
<proteinExistence type="predicted"/>
<evidence type="ECO:0000256" key="1">
    <source>
        <dbReference type="SAM" id="MobiDB-lite"/>
    </source>
</evidence>
<evidence type="ECO:0000313" key="2">
    <source>
        <dbReference type="EMBL" id="MED6111722.1"/>
    </source>
</evidence>
<comment type="caution">
    <text evidence="2">The sequence shown here is derived from an EMBL/GenBank/DDBJ whole genome shotgun (WGS) entry which is preliminary data.</text>
</comment>
<feature type="region of interest" description="Disordered" evidence="1">
    <location>
        <begin position="91"/>
        <end position="113"/>
    </location>
</feature>
<dbReference type="EMBL" id="JASCZI010000424">
    <property type="protein sequence ID" value="MED6111722.1"/>
    <property type="molecule type" value="Genomic_DNA"/>
</dbReference>
<evidence type="ECO:0000313" key="3">
    <source>
        <dbReference type="Proteomes" id="UP001341840"/>
    </source>
</evidence>
<protein>
    <submittedName>
        <fullName evidence="2">Uncharacterized protein</fullName>
    </submittedName>
</protein>
<name>A0ABU6QID4_9FABA</name>
<gene>
    <name evidence="2" type="ORF">PIB30_054951</name>
</gene>
<accession>A0ABU6QID4</accession>
<keyword evidence="3" id="KW-1185">Reference proteome</keyword>
<dbReference type="Proteomes" id="UP001341840">
    <property type="component" value="Unassembled WGS sequence"/>
</dbReference>
<reference evidence="2 3" key="1">
    <citation type="journal article" date="2023" name="Plants (Basel)">
        <title>Bridging the Gap: Combining Genomics and Transcriptomics Approaches to Understand Stylosanthes scabra, an Orphan Legume from the Brazilian Caatinga.</title>
        <authorList>
            <person name="Ferreira-Neto J.R.C."/>
            <person name="da Silva M.D."/>
            <person name="Binneck E."/>
            <person name="de Melo N.F."/>
            <person name="da Silva R.H."/>
            <person name="de Melo A.L.T.M."/>
            <person name="Pandolfi V."/>
            <person name="Bustamante F.O."/>
            <person name="Brasileiro-Vidal A.C."/>
            <person name="Benko-Iseppon A.M."/>
        </authorList>
    </citation>
    <scope>NUCLEOTIDE SEQUENCE [LARGE SCALE GENOMIC DNA]</scope>
    <source>
        <tissue evidence="2">Leaves</tissue>
    </source>
</reference>
<sequence>MSLCCCCTRLFATRKCAIKISIFSNLPYDPLSLYRFNNENGKKEQKPQKAVARYLRLHFFREGRCYAEPQKEYVSLFNSVYLPRLQKPTRTLLVSDPNPDRSGTSSGQPSFVLPRRTILPSPGGPPAATVSRDVSFCPTWKQKPHRHLLLPMGFESIPLLTESTRPGCKFLKSSKSKSSSRLASMANRFENLVLATAQKRIGSALTSSRFCVLVQSSFEKTFSRIGSRETRIDLRKTLFLSVRKRIGSPQIRIDSKHLTNISFSEFIVRVDSIHKRIDLSLKLESLPRNESVQRGNESTQ</sequence>